<keyword evidence="3" id="KW-0813">Transport</keyword>
<dbReference type="KEGG" id="gms:SOIL9_16150"/>
<keyword evidence="6 9" id="KW-1133">Transmembrane helix</keyword>
<evidence type="ECO:0000256" key="9">
    <source>
        <dbReference type="SAM" id="Phobius"/>
    </source>
</evidence>
<dbReference type="GO" id="GO:0005886">
    <property type="term" value="C:plasma membrane"/>
    <property type="evidence" value="ECO:0007669"/>
    <property type="project" value="UniProtKB-SubCell"/>
</dbReference>
<feature type="transmembrane region" description="Helical" evidence="9">
    <location>
        <begin position="333"/>
        <end position="354"/>
    </location>
</feature>
<dbReference type="Pfam" id="PF01594">
    <property type="entry name" value="AI-2E_transport"/>
    <property type="match status" value="1"/>
</dbReference>
<evidence type="ECO:0000256" key="2">
    <source>
        <dbReference type="ARBA" id="ARBA00009773"/>
    </source>
</evidence>
<feature type="region of interest" description="Disordered" evidence="8">
    <location>
        <begin position="402"/>
        <end position="430"/>
    </location>
</feature>
<evidence type="ECO:0000256" key="4">
    <source>
        <dbReference type="ARBA" id="ARBA00022475"/>
    </source>
</evidence>
<feature type="transmembrane region" description="Helical" evidence="9">
    <location>
        <begin position="60"/>
        <end position="86"/>
    </location>
</feature>
<evidence type="ECO:0000256" key="1">
    <source>
        <dbReference type="ARBA" id="ARBA00004651"/>
    </source>
</evidence>
<evidence type="ECO:0008006" key="12">
    <source>
        <dbReference type="Google" id="ProtNLM"/>
    </source>
</evidence>
<keyword evidence="11" id="KW-1185">Reference proteome</keyword>
<gene>
    <name evidence="10" type="ORF">SOIL9_16150</name>
</gene>
<evidence type="ECO:0000313" key="10">
    <source>
        <dbReference type="EMBL" id="VTR96099.1"/>
    </source>
</evidence>
<evidence type="ECO:0000256" key="3">
    <source>
        <dbReference type="ARBA" id="ARBA00022448"/>
    </source>
</evidence>
<evidence type="ECO:0000256" key="5">
    <source>
        <dbReference type="ARBA" id="ARBA00022692"/>
    </source>
</evidence>
<dbReference type="InterPro" id="IPR002549">
    <property type="entry name" value="AI-2E-like"/>
</dbReference>
<evidence type="ECO:0000256" key="6">
    <source>
        <dbReference type="ARBA" id="ARBA00022989"/>
    </source>
</evidence>
<comment type="subcellular location">
    <subcellularLocation>
        <location evidence="1">Cell membrane</location>
        <topology evidence="1">Multi-pass membrane protein</topology>
    </subcellularLocation>
</comment>
<keyword evidence="4" id="KW-1003">Cell membrane</keyword>
<feature type="transmembrane region" description="Helical" evidence="9">
    <location>
        <begin position="247"/>
        <end position="270"/>
    </location>
</feature>
<dbReference type="RefSeq" id="WP_162670435.1">
    <property type="nucleotide sequence ID" value="NZ_LR593886.1"/>
</dbReference>
<dbReference type="EMBL" id="LR593886">
    <property type="protein sequence ID" value="VTR96099.1"/>
    <property type="molecule type" value="Genomic_DNA"/>
</dbReference>
<evidence type="ECO:0000313" key="11">
    <source>
        <dbReference type="Proteomes" id="UP000464178"/>
    </source>
</evidence>
<dbReference type="PANTHER" id="PTHR21716">
    <property type="entry name" value="TRANSMEMBRANE PROTEIN"/>
    <property type="match status" value="1"/>
</dbReference>
<accession>A0A6P2D4P7</accession>
<dbReference type="PANTHER" id="PTHR21716:SF53">
    <property type="entry name" value="PERMEASE PERM-RELATED"/>
    <property type="match status" value="1"/>
</dbReference>
<proteinExistence type="inferred from homology"/>
<dbReference type="AlphaFoldDB" id="A0A6P2D4P7"/>
<reference evidence="10 11" key="1">
    <citation type="submission" date="2019-05" db="EMBL/GenBank/DDBJ databases">
        <authorList>
            <consortium name="Science for Life Laboratories"/>
        </authorList>
    </citation>
    <scope>NUCLEOTIDE SEQUENCE [LARGE SCALE GENOMIC DNA]</scope>
    <source>
        <strain evidence="10">Soil9</strain>
    </source>
</reference>
<comment type="similarity">
    <text evidence="2">Belongs to the autoinducer-2 exporter (AI-2E) (TC 2.A.86) family.</text>
</comment>
<feature type="transmembrane region" description="Helical" evidence="9">
    <location>
        <begin position="7"/>
        <end position="25"/>
    </location>
</feature>
<sequence>MNLNLTLATRIGLNLCAIFGITAALYLGSSIFIPIVFSVLLASVLFPLAKFIHEQLRVPWFFSCLTALLGLVALHLVVIGAFTWAIPKTIVGLPQTEQAWIAQYNTIQSNLSQLFPVKDDDEFFGRYDPNRYPDRQPPKAISLVRKQLTEEQLSSGLVKLSVLGLDHLWQAILVLFITLFLLLEGQMLADKVKAIFGPSIEIRGRVTFALAEMTEAIRTYLVWRTIVNLGLALVLGSAYWYLGLKHWYLWALLVAVLSYVPYIGTIAAGIPPLVDALLFVDPSTAPLGSALLTAFFISIFYTCVVTFEGYIIVPWVMGRSMDLNATTVLLACLYWHQVWGIAGLFLAMPLMAALKAICMQVEGWQGWGHLMGSGPAVELKLDDAATEKARLKAIENAIGDNGEQTVVIDPNEDRKGAAQSGDTKSDGYPS</sequence>
<feature type="transmembrane region" description="Helical" evidence="9">
    <location>
        <begin position="291"/>
        <end position="313"/>
    </location>
</feature>
<name>A0A6P2D4P7_9BACT</name>
<protein>
    <recommendedName>
        <fullName evidence="12">AI-2E family transporter</fullName>
    </recommendedName>
</protein>
<keyword evidence="5 9" id="KW-0812">Transmembrane</keyword>
<feature type="transmembrane region" description="Helical" evidence="9">
    <location>
        <begin position="221"/>
        <end position="241"/>
    </location>
</feature>
<evidence type="ECO:0000256" key="8">
    <source>
        <dbReference type="SAM" id="MobiDB-lite"/>
    </source>
</evidence>
<organism evidence="10 11">
    <name type="scientific">Gemmata massiliana</name>
    <dbReference type="NCBI Taxonomy" id="1210884"/>
    <lineage>
        <taxon>Bacteria</taxon>
        <taxon>Pseudomonadati</taxon>
        <taxon>Planctomycetota</taxon>
        <taxon>Planctomycetia</taxon>
        <taxon>Gemmatales</taxon>
        <taxon>Gemmataceae</taxon>
        <taxon>Gemmata</taxon>
    </lineage>
</organism>
<keyword evidence="7 9" id="KW-0472">Membrane</keyword>
<evidence type="ECO:0000256" key="7">
    <source>
        <dbReference type="ARBA" id="ARBA00023136"/>
    </source>
</evidence>
<dbReference type="Proteomes" id="UP000464178">
    <property type="component" value="Chromosome"/>
</dbReference>
<feature type="transmembrane region" description="Helical" evidence="9">
    <location>
        <begin position="167"/>
        <end position="183"/>
    </location>
</feature>